<dbReference type="InterPro" id="IPR051851">
    <property type="entry name" value="EFR3_Homologs"/>
</dbReference>
<dbReference type="Proteomes" id="UP000324091">
    <property type="component" value="Chromosome 3"/>
</dbReference>
<reference evidence="4 5" key="1">
    <citation type="submission" date="2019-04" db="EMBL/GenBank/DDBJ databases">
        <title>Chromosome genome assembly for Takifugu flavidus.</title>
        <authorList>
            <person name="Xiao S."/>
        </authorList>
    </citation>
    <scope>NUCLEOTIDE SEQUENCE [LARGE SCALE GENOMIC DNA]</scope>
    <source>
        <strain evidence="4">HTHZ2018</strain>
        <tissue evidence="4">Muscle</tissue>
    </source>
</reference>
<feature type="coiled-coil region" evidence="2">
    <location>
        <begin position="317"/>
        <end position="346"/>
    </location>
</feature>
<accession>A0A5C6ND84</accession>
<dbReference type="CDD" id="cd23767">
    <property type="entry name" value="IQCD"/>
    <property type="match status" value="2"/>
</dbReference>
<proteinExistence type="inferred from homology"/>
<dbReference type="InterPro" id="IPR049152">
    <property type="entry name" value="EFR3-like_ARM"/>
</dbReference>
<dbReference type="EMBL" id="RHFK02000016">
    <property type="protein sequence ID" value="TWW63890.1"/>
    <property type="molecule type" value="Genomic_DNA"/>
</dbReference>
<dbReference type="PANTHER" id="PTHR12444:SF4">
    <property type="entry name" value="PROTEIN EFR3 HOMOLOG B"/>
    <property type="match status" value="1"/>
</dbReference>
<gene>
    <name evidence="4" type="ORF">D4764_03G0008980</name>
</gene>
<comment type="caution">
    <text evidence="4">The sequence shown here is derived from an EMBL/GenBank/DDBJ whole genome shotgun (WGS) entry which is preliminary data.</text>
</comment>
<dbReference type="GO" id="GO:0005886">
    <property type="term" value="C:plasma membrane"/>
    <property type="evidence" value="ECO:0007669"/>
    <property type="project" value="TreeGrafter"/>
</dbReference>
<keyword evidence="2" id="KW-0175">Coiled coil</keyword>
<evidence type="ECO:0000313" key="4">
    <source>
        <dbReference type="EMBL" id="TWW63890.1"/>
    </source>
</evidence>
<dbReference type="GO" id="GO:0072659">
    <property type="term" value="P:protein localization to plasma membrane"/>
    <property type="evidence" value="ECO:0007669"/>
    <property type="project" value="TreeGrafter"/>
</dbReference>
<name>A0A5C6ND84_9TELE</name>
<organism evidence="4 5">
    <name type="scientific">Takifugu flavidus</name>
    <name type="common">sansaifugu</name>
    <dbReference type="NCBI Taxonomy" id="433684"/>
    <lineage>
        <taxon>Eukaryota</taxon>
        <taxon>Metazoa</taxon>
        <taxon>Chordata</taxon>
        <taxon>Craniata</taxon>
        <taxon>Vertebrata</taxon>
        <taxon>Euteleostomi</taxon>
        <taxon>Actinopterygii</taxon>
        <taxon>Neopterygii</taxon>
        <taxon>Teleostei</taxon>
        <taxon>Neoteleostei</taxon>
        <taxon>Acanthomorphata</taxon>
        <taxon>Eupercaria</taxon>
        <taxon>Tetraodontiformes</taxon>
        <taxon>Tetradontoidea</taxon>
        <taxon>Tetraodontidae</taxon>
        <taxon>Takifugu</taxon>
    </lineage>
</organism>
<dbReference type="PANTHER" id="PTHR12444">
    <property type="entry name" value="PROTEIN EFR3 HOMOLOG CMP44E"/>
    <property type="match status" value="1"/>
</dbReference>
<dbReference type="InterPro" id="IPR016024">
    <property type="entry name" value="ARM-type_fold"/>
</dbReference>
<comment type="similarity">
    <text evidence="1">Belongs to the EFR3 family.</text>
</comment>
<dbReference type="Gene3D" id="1.20.5.190">
    <property type="match status" value="2"/>
</dbReference>
<dbReference type="SMART" id="SM00015">
    <property type="entry name" value="IQ"/>
    <property type="match status" value="4"/>
</dbReference>
<dbReference type="Pfam" id="PF00612">
    <property type="entry name" value="IQ"/>
    <property type="match status" value="2"/>
</dbReference>
<keyword evidence="5" id="KW-1185">Reference proteome</keyword>
<evidence type="ECO:0000256" key="1">
    <source>
        <dbReference type="ARBA" id="ARBA00010216"/>
    </source>
</evidence>
<dbReference type="SUPFAM" id="SSF48371">
    <property type="entry name" value="ARM repeat"/>
    <property type="match status" value="1"/>
</dbReference>
<sequence>MEAVVLEMKQQLEDGDLTLDRKISLLNDGINKVLTTAGVDRHSCVLTSVKTQLYLSGVLDHCVHILSLDPRRLRDHWSSVTTLAQLTSYCCIGVEPGQRLEMFNRLFLPSVMDGLLSLASHLMRQTECASLFRKVMTDSVGRLFRVHTHLATQVLSSVYYEQIQMCDDAAVCLLCIQLWSQACTSSSDFVSMLTDDSLLLLLNEAVGQLAISSGSAVGAASISLVLLLASQQELRVHRCLLSFKGLDSLLDKDWRGQGFDKDVDQLIKFIKSDKSTRRSSQASSDQVKAACVIQAAWRSYKTRRRVKSLNRAVSTLQRKYRARMRQKQQEKEVEQLEKELRFQVVLRRQQARRQFHERQRDLLHLLPAEQLQTFLQECERRAAVVIQRFWRGFKERQCYMRHRNTLKQKQQEQQAARTLQKAVRRFLLNRRASKVTPYHGFWIGQKGLTDSRRTELKKQVEGYISQHPSSRVSREECERLHEEMQLLLMLELRKGNHQRREEERIEALLARAHTQMELLIDAPALSAVTESDVESFLSPSGSIAARARNAHNEMLQANRLPWWKTLGESTNTDMTCSTHPQETDELGQRESLKTELTPNIAGGNNSQRHKPLVQSQNPSSRCDISPLLPPPPSLSTAPLPSIVHAEMPGTLPRIPTMPALLSSLPRGVSPPSLPRGITFPNLSSLPSINIPSLPRGMSLPRPVAMAAVSEAPRRLLQDCGSVLDHQTPRGLCGCCWALRPRYKRLVDNIFPEDPEEGLVKANMEKLTFFALSAPEKLDRIAAYLSERLTRELNRHRYGYVCIAMEAMEQLLLACHCQSINLLVESFLSMLRLLLEADKPHLYILATNSFVKFANIEEDTPSYHRSYDFFVSRFSEMCHSEHEDLYIQNKIRVSGIRGLQGVVRKTVDDELQVNIWEPRHMEKIVPALLVNLQQHINTNSDSPAEQTEVCFRELLSRAAYGHITNAIRPVLMHLDTHSLWEGPSFAVQCFQIIMYSIQSQHSHLVIQQLLGHLDANSRSPASVRAGIIEVLSEAAVIEASGSVGPTVLEVFNTLLRQLRQSVDYQLTGYYDNAAKHKTTSDEEKTLQDAVIKTIGSFANTLPVYQRSEVMLFIMGKIPVPGIYPALGSPNSGFEGSRMIQVMLLKSLLQVSEHYESTNLLTALPSSFLEPLLSFTLMEEPEIRLLVLSILTSLIDRHHNAARLVNVSVMFDVSVLELKEDACCHQDILFIRKHAQRLYRHVYLTCKEESSGKGHYQALITLLAVLSIELVNNEVLVDLIRVVLALQELALSSHEGLSTFNRCGVHAVCATFLYLLSQLGPPPELQQHVTQVIENRQKNAPHLLPDSVFSEEPRLPEGELMADKAFLLDQSKICEALTGSSYSVHIECFNTPYTPQLTDEDRLSKRKSIGDIISLQIDMGPDQCPDAQQHPQTEQITFETLKNTIEDSGSLEEEERRRRMQVMERFQTAPFEEIAAHCGARTSLLQSKLDQVFDLIVRPPPSPSGHPSHRSTPLYEMKFPDLSVY</sequence>
<protein>
    <submittedName>
        <fullName evidence="4">Protein EFR3-like protein B</fullName>
    </submittedName>
</protein>
<evidence type="ECO:0000313" key="5">
    <source>
        <dbReference type="Proteomes" id="UP000324091"/>
    </source>
</evidence>
<evidence type="ECO:0000256" key="3">
    <source>
        <dbReference type="SAM" id="MobiDB-lite"/>
    </source>
</evidence>
<feature type="region of interest" description="Disordered" evidence="3">
    <location>
        <begin position="598"/>
        <end position="621"/>
    </location>
</feature>
<dbReference type="Pfam" id="PF21052">
    <property type="entry name" value="EFR3_ARM"/>
    <property type="match status" value="1"/>
</dbReference>
<dbReference type="InterPro" id="IPR000048">
    <property type="entry name" value="IQ_motif_EF-hand-BS"/>
</dbReference>
<evidence type="ECO:0000256" key="2">
    <source>
        <dbReference type="SAM" id="Coils"/>
    </source>
</evidence>
<dbReference type="PROSITE" id="PS50096">
    <property type="entry name" value="IQ"/>
    <property type="match status" value="2"/>
</dbReference>